<dbReference type="PANTHER" id="PTHR34573">
    <property type="entry name" value="VKC DOMAIN-CONTAINING PROTEIN"/>
    <property type="match status" value="1"/>
</dbReference>
<evidence type="ECO:0008006" key="4">
    <source>
        <dbReference type="Google" id="ProtNLM"/>
    </source>
</evidence>
<sequence length="128" mass="14341">MKNNKTKKIIIWSVVGIAIIAGGYYFIKEASKPGKYDDFAVCLNNKGAVFYGTFWCPYCQKQKAMFGKSANLLPYEECSTPDGKGRLRICDEKEIKGYPTWIFSDESRETGVVSFARLAEKTGCALPQ</sequence>
<dbReference type="Proteomes" id="UP000178276">
    <property type="component" value="Unassembled WGS sequence"/>
</dbReference>
<feature type="transmembrane region" description="Helical" evidence="1">
    <location>
        <begin position="9"/>
        <end position="27"/>
    </location>
</feature>
<evidence type="ECO:0000256" key="1">
    <source>
        <dbReference type="SAM" id="Phobius"/>
    </source>
</evidence>
<dbReference type="SUPFAM" id="SSF52833">
    <property type="entry name" value="Thioredoxin-like"/>
    <property type="match status" value="1"/>
</dbReference>
<comment type="caution">
    <text evidence="2">The sequence shown here is derived from an EMBL/GenBank/DDBJ whole genome shotgun (WGS) entry which is preliminary data.</text>
</comment>
<dbReference type="EMBL" id="MFHJ01000013">
    <property type="protein sequence ID" value="OGF74231.1"/>
    <property type="molecule type" value="Genomic_DNA"/>
</dbReference>
<keyword evidence="1" id="KW-0472">Membrane</keyword>
<dbReference type="InterPro" id="IPR036249">
    <property type="entry name" value="Thioredoxin-like_sf"/>
</dbReference>
<reference evidence="2 3" key="1">
    <citation type="journal article" date="2016" name="Nat. Commun.">
        <title>Thousands of microbial genomes shed light on interconnected biogeochemical processes in an aquifer system.</title>
        <authorList>
            <person name="Anantharaman K."/>
            <person name="Brown C.T."/>
            <person name="Hug L.A."/>
            <person name="Sharon I."/>
            <person name="Castelle C.J."/>
            <person name="Probst A.J."/>
            <person name="Thomas B.C."/>
            <person name="Singh A."/>
            <person name="Wilkins M.J."/>
            <person name="Karaoz U."/>
            <person name="Brodie E.L."/>
            <person name="Williams K.H."/>
            <person name="Hubbard S.S."/>
            <person name="Banfield J.F."/>
        </authorList>
    </citation>
    <scope>NUCLEOTIDE SEQUENCE [LARGE SCALE GENOMIC DNA]</scope>
</reference>
<proteinExistence type="predicted"/>
<evidence type="ECO:0000313" key="2">
    <source>
        <dbReference type="EMBL" id="OGF74231.1"/>
    </source>
</evidence>
<keyword evidence="1" id="KW-1133">Transmembrane helix</keyword>
<dbReference type="STRING" id="1798331.A2W57_00610"/>
<dbReference type="Gene3D" id="3.40.30.10">
    <property type="entry name" value="Glutaredoxin"/>
    <property type="match status" value="1"/>
</dbReference>
<protein>
    <recommendedName>
        <fullName evidence="4">Thioredoxin domain-containing protein</fullName>
    </recommendedName>
</protein>
<dbReference type="AlphaFoldDB" id="A0A1F5WFZ8"/>
<evidence type="ECO:0000313" key="3">
    <source>
        <dbReference type="Proteomes" id="UP000178276"/>
    </source>
</evidence>
<dbReference type="PANTHER" id="PTHR34573:SF1">
    <property type="entry name" value="VITAMIN K EPOXIDE REDUCTASE DOMAIN-CONTAINING PROTEIN"/>
    <property type="match status" value="1"/>
</dbReference>
<keyword evidence="1" id="KW-0812">Transmembrane</keyword>
<name>A0A1F5WFZ8_9BACT</name>
<gene>
    <name evidence="2" type="ORF">A2W57_00610</name>
</gene>
<organism evidence="2 3">
    <name type="scientific">Candidatus Giovannonibacteria bacterium RIFCSPHIGHO2_02_43_16</name>
    <dbReference type="NCBI Taxonomy" id="1798331"/>
    <lineage>
        <taxon>Bacteria</taxon>
        <taxon>Candidatus Giovannoniibacteriota</taxon>
    </lineage>
</organism>
<accession>A0A1F5WFZ8</accession>